<dbReference type="InterPro" id="IPR001123">
    <property type="entry name" value="LeuE-type"/>
</dbReference>
<organism evidence="7 8">
    <name type="scientific">Caldinitratiruptor microaerophilus</name>
    <dbReference type="NCBI Taxonomy" id="671077"/>
    <lineage>
        <taxon>Bacteria</taxon>
        <taxon>Bacillati</taxon>
        <taxon>Bacillota</taxon>
        <taxon>Clostridia</taxon>
        <taxon>Eubacteriales</taxon>
        <taxon>Symbiobacteriaceae</taxon>
        <taxon>Caldinitratiruptor</taxon>
    </lineage>
</organism>
<name>A0AA35CHV9_9FIRM</name>
<keyword evidence="2" id="KW-1003">Cell membrane</keyword>
<feature type="transmembrane region" description="Helical" evidence="6">
    <location>
        <begin position="12"/>
        <end position="32"/>
    </location>
</feature>
<dbReference type="GO" id="GO:0005886">
    <property type="term" value="C:plasma membrane"/>
    <property type="evidence" value="ECO:0007669"/>
    <property type="project" value="UniProtKB-SubCell"/>
</dbReference>
<keyword evidence="8" id="KW-1185">Reference proteome</keyword>
<feature type="transmembrane region" description="Helical" evidence="6">
    <location>
        <begin position="84"/>
        <end position="104"/>
    </location>
</feature>
<dbReference type="EMBL" id="AP025628">
    <property type="protein sequence ID" value="BDG59192.1"/>
    <property type="molecule type" value="Genomic_DNA"/>
</dbReference>
<protein>
    <submittedName>
        <fullName evidence="7">Lysine transporter LysE</fullName>
    </submittedName>
</protein>
<keyword evidence="3 6" id="KW-0812">Transmembrane</keyword>
<dbReference type="Pfam" id="PF01810">
    <property type="entry name" value="LysE"/>
    <property type="match status" value="1"/>
</dbReference>
<keyword evidence="5 6" id="KW-0472">Membrane</keyword>
<feature type="transmembrane region" description="Helical" evidence="6">
    <location>
        <begin position="124"/>
        <end position="145"/>
    </location>
</feature>
<proteinExistence type="predicted"/>
<keyword evidence="4 6" id="KW-1133">Transmembrane helix</keyword>
<gene>
    <name evidence="7" type="ORF">caldi_02820</name>
</gene>
<evidence type="ECO:0000256" key="5">
    <source>
        <dbReference type="ARBA" id="ARBA00023136"/>
    </source>
</evidence>
<feature type="transmembrane region" description="Helical" evidence="6">
    <location>
        <begin position="38"/>
        <end position="63"/>
    </location>
</feature>
<evidence type="ECO:0000256" key="1">
    <source>
        <dbReference type="ARBA" id="ARBA00004651"/>
    </source>
</evidence>
<reference evidence="7" key="1">
    <citation type="submission" date="2022-03" db="EMBL/GenBank/DDBJ databases">
        <title>Complete genome sequence of Caldinitratiruptor microaerophilus.</title>
        <authorList>
            <person name="Mukaiyama R."/>
            <person name="Nishiyama T."/>
            <person name="Ueda K."/>
        </authorList>
    </citation>
    <scope>NUCLEOTIDE SEQUENCE</scope>
    <source>
        <strain evidence="7">JCM 16183</strain>
    </source>
</reference>
<dbReference type="AlphaFoldDB" id="A0AA35CHV9"/>
<sequence length="186" mass="18889">MAGATRIGGRAGLLTALGHGLVEAPLVVGLAFGLTRFLALPGVTAAIGIGGGLMLAWMGWGLLRAPADLVAAGAETRGSPPAGSLVLGGAIASVSNPYWVLWWATVGTAYVVAGLRHGVLGVALFYIGHYLADVIWFGAVGYGVAAGRRVLGARAHAWLLAGSGVFLIALASYFIYYGLGQMGRIA</sequence>
<feature type="transmembrane region" description="Helical" evidence="6">
    <location>
        <begin position="157"/>
        <end position="179"/>
    </location>
</feature>
<dbReference type="Proteomes" id="UP001163687">
    <property type="component" value="Chromosome"/>
</dbReference>
<comment type="subcellular location">
    <subcellularLocation>
        <location evidence="1">Cell membrane</location>
        <topology evidence="1">Multi-pass membrane protein</topology>
    </subcellularLocation>
</comment>
<dbReference type="PANTHER" id="PTHR38825:SF1">
    <property type="entry name" value="TRANSPORTER, LYSE FAMILY"/>
    <property type="match status" value="1"/>
</dbReference>
<accession>A0AA35CHV9</accession>
<evidence type="ECO:0000256" key="4">
    <source>
        <dbReference type="ARBA" id="ARBA00022989"/>
    </source>
</evidence>
<evidence type="ECO:0000256" key="3">
    <source>
        <dbReference type="ARBA" id="ARBA00022692"/>
    </source>
</evidence>
<evidence type="ECO:0000313" key="7">
    <source>
        <dbReference type="EMBL" id="BDG59192.1"/>
    </source>
</evidence>
<evidence type="ECO:0000313" key="8">
    <source>
        <dbReference type="Proteomes" id="UP001163687"/>
    </source>
</evidence>
<dbReference type="PANTHER" id="PTHR38825">
    <property type="entry name" value="LYSINE EXPORTER PROTEIN (LYSE/YGGA)"/>
    <property type="match status" value="1"/>
</dbReference>
<dbReference type="GO" id="GO:0006865">
    <property type="term" value="P:amino acid transport"/>
    <property type="evidence" value="ECO:0007669"/>
    <property type="project" value="InterPro"/>
</dbReference>
<evidence type="ECO:0000256" key="2">
    <source>
        <dbReference type="ARBA" id="ARBA00022475"/>
    </source>
</evidence>
<dbReference type="KEGG" id="cmic:caldi_02820"/>
<evidence type="ECO:0000256" key="6">
    <source>
        <dbReference type="SAM" id="Phobius"/>
    </source>
</evidence>